<dbReference type="InterPro" id="IPR036388">
    <property type="entry name" value="WH-like_DNA-bd_sf"/>
</dbReference>
<dbReference type="EMBL" id="FOBO01000004">
    <property type="protein sequence ID" value="SEM39115.1"/>
    <property type="molecule type" value="Genomic_DNA"/>
</dbReference>
<dbReference type="SUPFAM" id="SSF53850">
    <property type="entry name" value="Periplasmic binding protein-like II"/>
    <property type="match status" value="1"/>
</dbReference>
<gene>
    <name evidence="6" type="ORF">SAMN04488077_104178</name>
</gene>
<reference evidence="6 7" key="1">
    <citation type="submission" date="2016-10" db="EMBL/GenBank/DDBJ databases">
        <authorList>
            <person name="de Groot N.N."/>
        </authorList>
    </citation>
    <scope>NUCLEOTIDE SEQUENCE [LARGE SCALE GENOMIC DNA]</scope>
    <source>
        <strain evidence="6 7">DSM 11457</strain>
    </source>
</reference>
<keyword evidence="3" id="KW-0238">DNA-binding</keyword>
<dbReference type="InterPro" id="IPR036390">
    <property type="entry name" value="WH_DNA-bd_sf"/>
</dbReference>
<dbReference type="Gene3D" id="1.10.10.10">
    <property type="entry name" value="Winged helix-like DNA-binding domain superfamily/Winged helix DNA-binding domain"/>
    <property type="match status" value="1"/>
</dbReference>
<feature type="domain" description="HTH lysR-type" evidence="5">
    <location>
        <begin position="6"/>
        <end position="63"/>
    </location>
</feature>
<dbReference type="GO" id="GO:0003700">
    <property type="term" value="F:DNA-binding transcription factor activity"/>
    <property type="evidence" value="ECO:0007669"/>
    <property type="project" value="InterPro"/>
</dbReference>
<evidence type="ECO:0000259" key="5">
    <source>
        <dbReference type="PROSITE" id="PS50931"/>
    </source>
</evidence>
<dbReference type="RefSeq" id="WP_074785436.1">
    <property type="nucleotide sequence ID" value="NZ_FOBO01000004.1"/>
</dbReference>
<dbReference type="PANTHER" id="PTHR30537:SF79">
    <property type="entry name" value="TRANSCRIPTIONAL REGULATOR-RELATED"/>
    <property type="match status" value="1"/>
</dbReference>
<proteinExistence type="inferred from homology"/>
<dbReference type="GO" id="GO:0043565">
    <property type="term" value="F:sequence-specific DNA binding"/>
    <property type="evidence" value="ECO:0007669"/>
    <property type="project" value="TreeGrafter"/>
</dbReference>
<dbReference type="PROSITE" id="PS50931">
    <property type="entry name" value="HTH_LYSR"/>
    <property type="match status" value="1"/>
</dbReference>
<evidence type="ECO:0000313" key="7">
    <source>
        <dbReference type="Proteomes" id="UP000182160"/>
    </source>
</evidence>
<organism evidence="6 7">
    <name type="scientific">Roseovarius tolerans</name>
    <dbReference type="NCBI Taxonomy" id="74031"/>
    <lineage>
        <taxon>Bacteria</taxon>
        <taxon>Pseudomonadati</taxon>
        <taxon>Pseudomonadota</taxon>
        <taxon>Alphaproteobacteria</taxon>
        <taxon>Rhodobacterales</taxon>
        <taxon>Roseobacteraceae</taxon>
        <taxon>Roseovarius</taxon>
    </lineage>
</organism>
<comment type="similarity">
    <text evidence="1">Belongs to the LysR transcriptional regulatory family.</text>
</comment>
<keyword evidence="2" id="KW-0805">Transcription regulation</keyword>
<dbReference type="PANTHER" id="PTHR30537">
    <property type="entry name" value="HTH-TYPE TRANSCRIPTIONAL REGULATOR"/>
    <property type="match status" value="1"/>
</dbReference>
<name>A0A1H7XZL8_9RHOB</name>
<evidence type="ECO:0000256" key="4">
    <source>
        <dbReference type="ARBA" id="ARBA00023163"/>
    </source>
</evidence>
<evidence type="ECO:0000256" key="2">
    <source>
        <dbReference type="ARBA" id="ARBA00023015"/>
    </source>
</evidence>
<dbReference type="SUPFAM" id="SSF46785">
    <property type="entry name" value="Winged helix' DNA-binding domain"/>
    <property type="match status" value="1"/>
</dbReference>
<dbReference type="InterPro" id="IPR005119">
    <property type="entry name" value="LysR_subst-bd"/>
</dbReference>
<accession>A0A1H7XZL8</accession>
<protein>
    <submittedName>
        <fullName evidence="6">LysR family transcriptional regulator, glycine cleavage system transcriptional activator</fullName>
    </submittedName>
</protein>
<dbReference type="InterPro" id="IPR058163">
    <property type="entry name" value="LysR-type_TF_proteobact-type"/>
</dbReference>
<dbReference type="Gene3D" id="3.40.190.10">
    <property type="entry name" value="Periplasmic binding protein-like II"/>
    <property type="match status" value="2"/>
</dbReference>
<dbReference type="CDD" id="cd08432">
    <property type="entry name" value="PBP2_GcdR_TrpI_HvrB_AmpR_like"/>
    <property type="match status" value="1"/>
</dbReference>
<dbReference type="GO" id="GO:0006351">
    <property type="term" value="P:DNA-templated transcription"/>
    <property type="evidence" value="ECO:0007669"/>
    <property type="project" value="TreeGrafter"/>
</dbReference>
<dbReference type="Proteomes" id="UP000182160">
    <property type="component" value="Unassembled WGS sequence"/>
</dbReference>
<sequence length="308" mass="33892">MTRKLPPLAAVRAFEAAARKGSIKDAAQELCLTASAVSHQIRALENYLDTALFTRSGNRVELTLTGRAYARKLTALLDLFDETTRSVKEAGQKPFRVHCTPGFAARWLVPRLRQLAFGDRVRISVSNGAPSTDFASNGADVVIQWADAHIPGVVTEPLMQSARYPVASPALKEREKLREPQDLRRTTLMHDETMDAWEEWFEAAEIAPPAFPKGPTFPNCELATTAAEMGQGVALAYDAVVRGTLENGTLVRLFDTVTMPFVIYSVAYSVARKNDPMVREFSDWLHAQVQADGVSARRDLASSLASQE</sequence>
<dbReference type="Pfam" id="PF00126">
    <property type="entry name" value="HTH_1"/>
    <property type="match status" value="1"/>
</dbReference>
<keyword evidence="4" id="KW-0804">Transcription</keyword>
<evidence type="ECO:0000313" key="6">
    <source>
        <dbReference type="EMBL" id="SEM39115.1"/>
    </source>
</evidence>
<dbReference type="AlphaFoldDB" id="A0A1H7XZL8"/>
<dbReference type="Pfam" id="PF03466">
    <property type="entry name" value="LysR_substrate"/>
    <property type="match status" value="1"/>
</dbReference>
<evidence type="ECO:0000256" key="3">
    <source>
        <dbReference type="ARBA" id="ARBA00023125"/>
    </source>
</evidence>
<dbReference type="InterPro" id="IPR000847">
    <property type="entry name" value="LysR_HTH_N"/>
</dbReference>
<evidence type="ECO:0000256" key="1">
    <source>
        <dbReference type="ARBA" id="ARBA00009437"/>
    </source>
</evidence>